<dbReference type="Pfam" id="PF02178">
    <property type="entry name" value="AT_hook"/>
    <property type="match status" value="1"/>
</dbReference>
<dbReference type="GO" id="GO:0005737">
    <property type="term" value="C:cytoplasm"/>
    <property type="evidence" value="ECO:0007669"/>
    <property type="project" value="UniProtKB-SubCell"/>
</dbReference>
<gene>
    <name evidence="11" type="primary">whiB</name>
    <name evidence="14" type="ORF">FHX50_001009</name>
</gene>
<dbReference type="GO" id="GO:0003677">
    <property type="term" value="F:DNA binding"/>
    <property type="evidence" value="ECO:0007669"/>
    <property type="project" value="UniProtKB-UniRule"/>
</dbReference>
<keyword evidence="9 11" id="KW-1015">Disulfide bond</keyword>
<dbReference type="InterPro" id="IPR003482">
    <property type="entry name" value="Whib"/>
</dbReference>
<evidence type="ECO:0000256" key="6">
    <source>
        <dbReference type="ARBA" id="ARBA00023014"/>
    </source>
</evidence>
<dbReference type="PANTHER" id="PTHR38839">
    <property type="entry name" value="TRANSCRIPTIONAL REGULATOR WHID-RELATED"/>
    <property type="match status" value="1"/>
</dbReference>
<sequence>MTFASAALLSSTAAPTRQMPGPVGSPSIPSDLPCAGDAADLFFSASPAELNEAKQLCAHCPLRTECLDGALRRAEPWGVWGGEILDNGRVIAAKRGRGRPRKSETAAEQAA</sequence>
<proteinExistence type="inferred from homology"/>
<keyword evidence="10 11" id="KW-0804">Transcription</keyword>
<evidence type="ECO:0000313" key="14">
    <source>
        <dbReference type="EMBL" id="MBB3022761.1"/>
    </source>
</evidence>
<feature type="domain" description="4Fe-4S Wbl-type" evidence="13">
    <location>
        <begin position="33"/>
        <end position="90"/>
    </location>
</feature>
<keyword evidence="4 11" id="KW-0479">Metal-binding</keyword>
<comment type="caution">
    <text evidence="14">The sequence shown here is derived from an EMBL/GenBank/DDBJ whole genome shotgun (WGS) entry which is preliminary data.</text>
</comment>
<evidence type="ECO:0000313" key="15">
    <source>
        <dbReference type="Proteomes" id="UP000568050"/>
    </source>
</evidence>
<keyword evidence="7 11" id="KW-0805">Transcription regulation</keyword>
<accession>A0A839QXR9</accession>
<evidence type="ECO:0000256" key="2">
    <source>
        <dbReference type="ARBA" id="ARBA00006597"/>
    </source>
</evidence>
<keyword evidence="8 11" id="KW-0238">DNA-binding</keyword>
<evidence type="ECO:0000256" key="10">
    <source>
        <dbReference type="ARBA" id="ARBA00023163"/>
    </source>
</evidence>
<feature type="region of interest" description="Disordered" evidence="12">
    <location>
        <begin position="1"/>
        <end position="30"/>
    </location>
</feature>
<dbReference type="PANTHER" id="PTHR38839:SF2">
    <property type="entry name" value="TRANSCRIPTIONAL REGULATOR WHIB7-RELATED"/>
    <property type="match status" value="1"/>
</dbReference>
<dbReference type="GO" id="GO:0045454">
    <property type="term" value="P:cell redox homeostasis"/>
    <property type="evidence" value="ECO:0007669"/>
    <property type="project" value="TreeGrafter"/>
</dbReference>
<comment type="subcellular location">
    <subcellularLocation>
        <location evidence="1 11">Cytoplasm</location>
    </subcellularLocation>
</comment>
<dbReference type="PROSITE" id="PS51674">
    <property type="entry name" value="4FE4S_WBL"/>
    <property type="match status" value="1"/>
</dbReference>
<evidence type="ECO:0000256" key="5">
    <source>
        <dbReference type="ARBA" id="ARBA00023004"/>
    </source>
</evidence>
<evidence type="ECO:0000256" key="4">
    <source>
        <dbReference type="ARBA" id="ARBA00022723"/>
    </source>
</evidence>
<dbReference type="GO" id="GO:0051539">
    <property type="term" value="F:4 iron, 4 sulfur cluster binding"/>
    <property type="evidence" value="ECO:0007669"/>
    <property type="project" value="UniProtKB-UniRule"/>
</dbReference>
<comment type="PTM">
    <text evidence="11">Upon Fe-S cluster removal intramolecular disulfide bonds are formed.</text>
</comment>
<evidence type="ECO:0000259" key="13">
    <source>
        <dbReference type="PROSITE" id="PS51674"/>
    </source>
</evidence>
<evidence type="ECO:0000256" key="7">
    <source>
        <dbReference type="ARBA" id="ARBA00023015"/>
    </source>
</evidence>
<dbReference type="EMBL" id="JACHWP010000001">
    <property type="protein sequence ID" value="MBB3022761.1"/>
    <property type="molecule type" value="Genomic_DNA"/>
</dbReference>
<dbReference type="InterPro" id="IPR000637">
    <property type="entry name" value="HMGI/Y_DNA-bd_CS"/>
</dbReference>
<dbReference type="RefSeq" id="WP_275436375.1">
    <property type="nucleotide sequence ID" value="NZ_CBCSFZ010000030.1"/>
</dbReference>
<keyword evidence="3 11" id="KW-0004">4Fe-4S</keyword>
<dbReference type="PROSITE" id="PS00354">
    <property type="entry name" value="HMGI_Y"/>
    <property type="match status" value="1"/>
</dbReference>
<name>A0A839QXR9_9MICO</name>
<evidence type="ECO:0000256" key="1">
    <source>
        <dbReference type="ARBA" id="ARBA00004496"/>
    </source>
</evidence>
<dbReference type="GO" id="GO:0045892">
    <property type="term" value="P:negative regulation of DNA-templated transcription"/>
    <property type="evidence" value="ECO:0007669"/>
    <property type="project" value="TreeGrafter"/>
</dbReference>
<dbReference type="GO" id="GO:0046872">
    <property type="term" value="F:metal ion binding"/>
    <property type="evidence" value="ECO:0007669"/>
    <property type="project" value="UniProtKB-KW"/>
</dbReference>
<feature type="binding site" evidence="11">
    <location>
        <position position="57"/>
    </location>
    <ligand>
        <name>[4Fe-4S] cluster</name>
        <dbReference type="ChEBI" id="CHEBI:49883"/>
    </ligand>
</feature>
<evidence type="ECO:0000256" key="8">
    <source>
        <dbReference type="ARBA" id="ARBA00023125"/>
    </source>
</evidence>
<feature type="compositionally biased region" description="Low complexity" evidence="12">
    <location>
        <begin position="1"/>
        <end position="14"/>
    </location>
</feature>
<dbReference type="InterPro" id="IPR034768">
    <property type="entry name" value="4FE4S_WBL"/>
</dbReference>
<evidence type="ECO:0000256" key="12">
    <source>
        <dbReference type="SAM" id="MobiDB-lite"/>
    </source>
</evidence>
<dbReference type="AlphaFoldDB" id="A0A839QXR9"/>
<keyword evidence="15" id="KW-1185">Reference proteome</keyword>
<evidence type="ECO:0000256" key="9">
    <source>
        <dbReference type="ARBA" id="ARBA00023157"/>
    </source>
</evidence>
<dbReference type="GO" id="GO:0047134">
    <property type="term" value="F:protein-disulfide reductase [NAD(P)H] activity"/>
    <property type="evidence" value="ECO:0007669"/>
    <property type="project" value="TreeGrafter"/>
</dbReference>
<evidence type="ECO:0000256" key="11">
    <source>
        <dbReference type="HAMAP-Rule" id="MF_01479"/>
    </source>
</evidence>
<reference evidence="14 15" key="1">
    <citation type="submission" date="2020-08" db="EMBL/GenBank/DDBJ databases">
        <title>Sequencing the genomes of 1000 actinobacteria strains.</title>
        <authorList>
            <person name="Klenk H.-P."/>
        </authorList>
    </citation>
    <scope>NUCLEOTIDE SEQUENCE [LARGE SCALE GENOMIC DNA]</scope>
    <source>
        <strain evidence="14 15">DSM 23040</strain>
    </source>
</reference>
<dbReference type="Pfam" id="PF02467">
    <property type="entry name" value="Whib"/>
    <property type="match status" value="1"/>
</dbReference>
<dbReference type="InterPro" id="IPR017956">
    <property type="entry name" value="AT_hook_DNA-bd_motif"/>
</dbReference>
<comment type="cofactor">
    <cofactor evidence="11">
        <name>[4Fe-4S] cluster</name>
        <dbReference type="ChEBI" id="CHEBI:49883"/>
    </cofactor>
    <text evidence="11">Binds 1 [4Fe-4S] cluster per subunit. Following nitrosylation of the [4Fe-4S] cluster binds 1 [4Fe-8(NO)] cluster per subunit.</text>
</comment>
<keyword evidence="11" id="KW-0963">Cytoplasm</keyword>
<dbReference type="GO" id="GO:0035731">
    <property type="term" value="F:dinitrosyl-iron complex binding"/>
    <property type="evidence" value="ECO:0007669"/>
    <property type="project" value="UniProtKB-UniRule"/>
</dbReference>
<feature type="binding site" evidence="11">
    <location>
        <position position="66"/>
    </location>
    <ligand>
        <name>[4Fe-4S] cluster</name>
        <dbReference type="ChEBI" id="CHEBI:49883"/>
    </ligand>
</feature>
<dbReference type="HAMAP" id="MF_01479">
    <property type="entry name" value="WhiB"/>
    <property type="match status" value="1"/>
</dbReference>
<feature type="binding site" evidence="11">
    <location>
        <position position="34"/>
    </location>
    <ligand>
        <name>[4Fe-4S] cluster</name>
        <dbReference type="ChEBI" id="CHEBI:49883"/>
    </ligand>
</feature>
<comment type="PTM">
    <text evidence="11">The Fe-S cluster can be nitrosylated by nitric oxide (NO).</text>
</comment>
<keyword evidence="5 11" id="KW-0408">Iron</keyword>
<feature type="binding site" evidence="11">
    <location>
        <position position="60"/>
    </location>
    <ligand>
        <name>[4Fe-4S] cluster</name>
        <dbReference type="ChEBI" id="CHEBI:49883"/>
    </ligand>
</feature>
<comment type="similarity">
    <text evidence="2 11">Belongs to the WhiB family.</text>
</comment>
<evidence type="ECO:0000256" key="3">
    <source>
        <dbReference type="ARBA" id="ARBA00022485"/>
    </source>
</evidence>
<dbReference type="Proteomes" id="UP000568050">
    <property type="component" value="Unassembled WGS sequence"/>
</dbReference>
<keyword evidence="6 11" id="KW-0411">Iron-sulfur</keyword>
<protein>
    <recommendedName>
        <fullName evidence="11">Transcriptional regulator WhiB</fullName>
    </recommendedName>
</protein>
<comment type="function">
    <text evidence="11">Acts as a transcriptional regulator. Probably redox-responsive. The apo- but not holo-form probably binds DNA.</text>
</comment>
<organism evidence="14 15">
    <name type="scientific">Helcobacillus massiliensis</name>
    <dbReference type="NCBI Taxonomy" id="521392"/>
    <lineage>
        <taxon>Bacteria</taxon>
        <taxon>Bacillati</taxon>
        <taxon>Actinomycetota</taxon>
        <taxon>Actinomycetes</taxon>
        <taxon>Micrococcales</taxon>
        <taxon>Dermabacteraceae</taxon>
        <taxon>Helcobacillus</taxon>
    </lineage>
</organism>